<evidence type="ECO:0000256" key="1">
    <source>
        <dbReference type="ARBA" id="ARBA00006484"/>
    </source>
</evidence>
<dbReference type="PROSITE" id="PS00061">
    <property type="entry name" value="ADH_SHORT"/>
    <property type="match status" value="1"/>
</dbReference>
<dbReference type="GO" id="GO:0006629">
    <property type="term" value="P:lipid metabolic process"/>
    <property type="evidence" value="ECO:0007669"/>
    <property type="project" value="UniProtKB-ARBA"/>
</dbReference>
<keyword evidence="7" id="KW-1185">Reference proteome</keyword>
<proteinExistence type="inferred from homology"/>
<evidence type="ECO:0000256" key="2">
    <source>
        <dbReference type="ARBA" id="ARBA00023002"/>
    </source>
</evidence>
<dbReference type="STRING" id="76193.A0A194RBX0"/>
<evidence type="ECO:0000256" key="3">
    <source>
        <dbReference type="ARBA" id="ARBA00037096"/>
    </source>
</evidence>
<dbReference type="AlphaFoldDB" id="A0A194RBX0"/>
<dbReference type="InterPro" id="IPR057326">
    <property type="entry name" value="KR_dom"/>
</dbReference>
<dbReference type="PANTHER" id="PTHR44196:SF1">
    <property type="entry name" value="DEHYDROGENASE_REDUCTASE SDR FAMILY MEMBER 7B"/>
    <property type="match status" value="1"/>
</dbReference>
<feature type="domain" description="Ketoreductase" evidence="5">
    <location>
        <begin position="71"/>
        <end position="260"/>
    </location>
</feature>
<dbReference type="Pfam" id="PF00106">
    <property type="entry name" value="adh_short"/>
    <property type="match status" value="1"/>
</dbReference>
<dbReference type="SMART" id="SM00822">
    <property type="entry name" value="PKS_KR"/>
    <property type="match status" value="1"/>
</dbReference>
<comment type="similarity">
    <text evidence="1 4">Belongs to the short-chain dehydrogenases/reductases (SDR) family.</text>
</comment>
<dbReference type="InParanoid" id="A0A194RBX0"/>
<dbReference type="SUPFAM" id="SSF51735">
    <property type="entry name" value="NAD(P)-binding Rossmann-fold domains"/>
    <property type="match status" value="1"/>
</dbReference>
<evidence type="ECO:0000313" key="6">
    <source>
        <dbReference type="EMBL" id="KPJ15097.1"/>
    </source>
</evidence>
<dbReference type="Gene3D" id="3.40.50.720">
    <property type="entry name" value="NAD(P)-binding Rossmann-like Domain"/>
    <property type="match status" value="1"/>
</dbReference>
<sequence>MLDNINVLEKEVILPLGIPGVGRFAAAKCDAFSLSNSLTQERTCSSLCQAICKTFCDAYPEPSCGCPVETWVVVITGASSGIGEALSHIFYQQGCKVVMASRRKSELERVKQDLMTKKIQGFSIEPIVLELDVGELDQLEDFVDNVHSLCGHIDILVNNAGISHRGSILHTKLDVYKKIMNVNYLGSVGLTSAALPKMVERKRGHIVFISSVQGLIGLPERSAYAGSKHAMQAYADSLRAEMKQHNINVSVISPGYVKTAVSINALTGTGQPHGVMDSSTATGFSADYVAERIVDTIVNKDNELIISQFMGNFGIFVRRTIPSLYFYLAASRAAKT</sequence>
<dbReference type="PRINTS" id="PR00081">
    <property type="entry name" value="GDHRDH"/>
</dbReference>
<keyword evidence="2" id="KW-0560">Oxidoreductase</keyword>
<dbReference type="PRINTS" id="PR00080">
    <property type="entry name" value="SDRFAMILY"/>
</dbReference>
<dbReference type="PANTHER" id="PTHR44196">
    <property type="entry name" value="DEHYDROGENASE/REDUCTASE SDR FAMILY MEMBER 7B"/>
    <property type="match status" value="1"/>
</dbReference>
<dbReference type="GO" id="GO:0016020">
    <property type="term" value="C:membrane"/>
    <property type="evidence" value="ECO:0007669"/>
    <property type="project" value="TreeGrafter"/>
</dbReference>
<evidence type="ECO:0000259" key="5">
    <source>
        <dbReference type="SMART" id="SM00822"/>
    </source>
</evidence>
<dbReference type="InterPro" id="IPR002347">
    <property type="entry name" value="SDR_fam"/>
</dbReference>
<evidence type="ECO:0000313" key="7">
    <source>
        <dbReference type="Proteomes" id="UP000053240"/>
    </source>
</evidence>
<reference evidence="6 7" key="1">
    <citation type="journal article" date="2015" name="Nat. Commun.">
        <title>Outbred genome sequencing and CRISPR/Cas9 gene editing in butterflies.</title>
        <authorList>
            <person name="Li X."/>
            <person name="Fan D."/>
            <person name="Zhang W."/>
            <person name="Liu G."/>
            <person name="Zhang L."/>
            <person name="Zhao L."/>
            <person name="Fang X."/>
            <person name="Chen L."/>
            <person name="Dong Y."/>
            <person name="Chen Y."/>
            <person name="Ding Y."/>
            <person name="Zhao R."/>
            <person name="Feng M."/>
            <person name="Zhu Y."/>
            <person name="Feng Y."/>
            <person name="Jiang X."/>
            <person name="Zhu D."/>
            <person name="Xiang H."/>
            <person name="Feng X."/>
            <person name="Li S."/>
            <person name="Wang J."/>
            <person name="Zhang G."/>
            <person name="Kronforst M.R."/>
            <person name="Wang W."/>
        </authorList>
    </citation>
    <scope>NUCLEOTIDE SEQUENCE [LARGE SCALE GENOMIC DNA]</scope>
    <source>
        <strain evidence="6">Ya'a_city_454_Pm</strain>
        <tissue evidence="6">Whole body</tissue>
    </source>
</reference>
<dbReference type="NCBIfam" id="NF004825">
    <property type="entry name" value="PRK06181.1"/>
    <property type="match status" value="1"/>
</dbReference>
<dbReference type="InterPro" id="IPR036291">
    <property type="entry name" value="NAD(P)-bd_dom_sf"/>
</dbReference>
<dbReference type="InterPro" id="IPR020904">
    <property type="entry name" value="Sc_DH/Rdtase_CS"/>
</dbReference>
<name>A0A194RBX0_PAPMA</name>
<gene>
    <name evidence="6" type="ORF">RR48_09124</name>
</gene>
<dbReference type="Proteomes" id="UP000053240">
    <property type="component" value="Unassembled WGS sequence"/>
</dbReference>
<organism evidence="6 7">
    <name type="scientific">Papilio machaon</name>
    <name type="common">Old World swallowtail butterfly</name>
    <dbReference type="NCBI Taxonomy" id="76193"/>
    <lineage>
        <taxon>Eukaryota</taxon>
        <taxon>Metazoa</taxon>
        <taxon>Ecdysozoa</taxon>
        <taxon>Arthropoda</taxon>
        <taxon>Hexapoda</taxon>
        <taxon>Insecta</taxon>
        <taxon>Pterygota</taxon>
        <taxon>Neoptera</taxon>
        <taxon>Endopterygota</taxon>
        <taxon>Lepidoptera</taxon>
        <taxon>Glossata</taxon>
        <taxon>Ditrysia</taxon>
        <taxon>Papilionoidea</taxon>
        <taxon>Papilionidae</taxon>
        <taxon>Papilioninae</taxon>
        <taxon>Papilio</taxon>
    </lineage>
</organism>
<dbReference type="GO" id="GO:0016491">
    <property type="term" value="F:oxidoreductase activity"/>
    <property type="evidence" value="ECO:0007669"/>
    <property type="project" value="UniProtKB-KW"/>
</dbReference>
<evidence type="ECO:0000256" key="4">
    <source>
        <dbReference type="RuleBase" id="RU000363"/>
    </source>
</evidence>
<protein>
    <submittedName>
        <fullName evidence="6">Dehydrogenase/reductase SDR family protein 7-like</fullName>
    </submittedName>
</protein>
<accession>A0A194RBX0</accession>
<dbReference type="EMBL" id="KQ460398">
    <property type="protein sequence ID" value="KPJ15097.1"/>
    <property type="molecule type" value="Genomic_DNA"/>
</dbReference>
<comment type="function">
    <text evidence="3">Putative oxidoreductase.</text>
</comment>
<dbReference type="FunCoup" id="A0A194RBX0">
    <property type="interactions" value="85"/>
</dbReference>